<accession>A0ABV7UJU1</accession>
<organism evidence="1 2">
    <name type="scientific">Camelimonas fluminis</name>
    <dbReference type="NCBI Taxonomy" id="1576911"/>
    <lineage>
        <taxon>Bacteria</taxon>
        <taxon>Pseudomonadati</taxon>
        <taxon>Pseudomonadota</taxon>
        <taxon>Alphaproteobacteria</taxon>
        <taxon>Hyphomicrobiales</taxon>
        <taxon>Chelatococcaceae</taxon>
        <taxon>Camelimonas</taxon>
    </lineage>
</organism>
<evidence type="ECO:0000313" key="1">
    <source>
        <dbReference type="EMBL" id="MFC3638826.1"/>
    </source>
</evidence>
<feature type="non-terminal residue" evidence="1">
    <location>
        <position position="1"/>
    </location>
</feature>
<sequence length="66" mass="7312">SAGDELYTLDPQKIAQAIFEIATSERPPVRVTLGGDAYEVVQNAWQSRLAFLQSQEQLARSVAFDD</sequence>
<proteinExistence type="predicted"/>
<name>A0ABV7UJU1_9HYPH</name>
<gene>
    <name evidence="1" type="ORF">ACFONL_15900</name>
</gene>
<reference evidence="2" key="1">
    <citation type="journal article" date="2019" name="Int. J. Syst. Evol. Microbiol.">
        <title>The Global Catalogue of Microorganisms (GCM) 10K type strain sequencing project: providing services to taxonomists for standard genome sequencing and annotation.</title>
        <authorList>
            <consortium name="The Broad Institute Genomics Platform"/>
            <consortium name="The Broad Institute Genome Sequencing Center for Infectious Disease"/>
            <person name="Wu L."/>
            <person name="Ma J."/>
        </authorList>
    </citation>
    <scope>NUCLEOTIDE SEQUENCE [LARGE SCALE GENOMIC DNA]</scope>
    <source>
        <strain evidence="2">KCTC 42282</strain>
    </source>
</reference>
<dbReference type="Proteomes" id="UP001595704">
    <property type="component" value="Unassembled WGS sequence"/>
</dbReference>
<keyword evidence="2" id="KW-1185">Reference proteome</keyword>
<evidence type="ECO:0000313" key="2">
    <source>
        <dbReference type="Proteomes" id="UP001595704"/>
    </source>
</evidence>
<protein>
    <submittedName>
        <fullName evidence="1">Short-chain dehydrogenase/reductase</fullName>
    </submittedName>
</protein>
<comment type="caution">
    <text evidence="1">The sequence shown here is derived from an EMBL/GenBank/DDBJ whole genome shotgun (WGS) entry which is preliminary data.</text>
</comment>
<dbReference type="Gene3D" id="3.40.50.720">
    <property type="entry name" value="NAD(P)-binding Rossmann-like Domain"/>
    <property type="match status" value="1"/>
</dbReference>
<dbReference type="EMBL" id="JBHRYC010000078">
    <property type="protein sequence ID" value="MFC3638826.1"/>
    <property type="molecule type" value="Genomic_DNA"/>
</dbReference>